<name>A0A1Z4C421_9GAMM</name>
<dbReference type="AlphaFoldDB" id="A0A1Z4C421"/>
<reference evidence="2 3" key="1">
    <citation type="submission" date="2017-06" db="EMBL/GenBank/DDBJ databases">
        <title>Genome Sequencing of the methanotroph Methylovulum psychrotolerants str. HV10-M2 isolated from a high-altitude environment.</title>
        <authorList>
            <person name="Mateos-Rivera A."/>
        </authorList>
    </citation>
    <scope>NUCLEOTIDE SEQUENCE [LARGE SCALE GENOMIC DNA]</scope>
    <source>
        <strain evidence="2 3">HV10_M2</strain>
    </source>
</reference>
<keyword evidence="1" id="KW-0732">Signal</keyword>
<evidence type="ECO:0000313" key="3">
    <source>
        <dbReference type="Proteomes" id="UP000197019"/>
    </source>
</evidence>
<protein>
    <submittedName>
        <fullName evidence="2">Uncharacterized protein</fullName>
    </submittedName>
</protein>
<dbReference type="OrthoDB" id="8603557at2"/>
<dbReference type="Proteomes" id="UP000197019">
    <property type="component" value="Chromosome"/>
</dbReference>
<evidence type="ECO:0000313" key="2">
    <source>
        <dbReference type="EMBL" id="ASF48283.1"/>
    </source>
</evidence>
<dbReference type="RefSeq" id="WP_088621153.1">
    <property type="nucleotide sequence ID" value="NZ_CP022129.1"/>
</dbReference>
<organism evidence="2 3">
    <name type="scientific">Methylovulum psychrotolerans</name>
    <dbReference type="NCBI Taxonomy" id="1704499"/>
    <lineage>
        <taxon>Bacteria</taxon>
        <taxon>Pseudomonadati</taxon>
        <taxon>Pseudomonadota</taxon>
        <taxon>Gammaproteobacteria</taxon>
        <taxon>Methylococcales</taxon>
        <taxon>Methylococcaceae</taxon>
        <taxon>Methylovulum</taxon>
    </lineage>
</organism>
<proteinExistence type="predicted"/>
<feature type="chain" id="PRO_5011989338" evidence="1">
    <location>
        <begin position="24"/>
        <end position="256"/>
    </location>
</feature>
<gene>
    <name evidence="2" type="ORF">CEK71_20680</name>
</gene>
<accession>A0A1Z4C421</accession>
<keyword evidence="3" id="KW-1185">Reference proteome</keyword>
<evidence type="ECO:0000256" key="1">
    <source>
        <dbReference type="SAM" id="SignalP"/>
    </source>
</evidence>
<dbReference type="KEGG" id="mpsy:CEK71_20680"/>
<feature type="signal peptide" evidence="1">
    <location>
        <begin position="1"/>
        <end position="23"/>
    </location>
</feature>
<sequence>MQGQNTLAAYTILAALSVPAAQADISAKAVLDKVYGTYNPQQKCWVTMDESEQHYCMTIDRTDKRETVTGNRLYVLATGTAVNEKGEADNAHVISGLIGAFVLEEHNGQTEIIASDPKMPMGTYGLPPTNWRLSLLGPSDYWGWQNTDGAIYQGISGSSHTLLAPYGHTIRNLAGFWADFDDSGSCCGDQNARTDIKTQLVIDTSKNTARVYPLRVTVTGQLNGKKLKPKTWTLPFDFKNWTYREPSNWPLTDIGF</sequence>
<dbReference type="EMBL" id="CP022129">
    <property type="protein sequence ID" value="ASF48283.1"/>
    <property type="molecule type" value="Genomic_DNA"/>
</dbReference>